<reference evidence="1" key="1">
    <citation type="submission" date="2021-10" db="EMBL/GenBank/DDBJ databases">
        <authorList>
            <person name="Piombo E."/>
        </authorList>
    </citation>
    <scope>NUCLEOTIDE SEQUENCE</scope>
</reference>
<sequence length="206" mass="23043">MELPSLMLGGAPVRHAHSCLSLSNKLFHTLFELLSPTALPTTTDSSPPENRVILSVGSGTGLLESLMISYFASNQSIYPQSACLSVEGIEVWQADSAELANKYLSEPFINNVRSSREISSRLRDPEVFAIMFVYPRQPSLLSLYMTTILEMKLATRVVIWLGPVADWAEYESCFTRSDTSHTLDVYEGDDVGIWSYEMMAVWKFQS</sequence>
<accession>A0A9N9YB99</accession>
<gene>
    <name evidence="1" type="ORF">CRHIZ90672A_00016019</name>
</gene>
<protein>
    <submittedName>
        <fullName evidence="1">Uncharacterized protein</fullName>
    </submittedName>
</protein>
<keyword evidence="2" id="KW-1185">Reference proteome</keyword>
<proteinExistence type="predicted"/>
<evidence type="ECO:0000313" key="2">
    <source>
        <dbReference type="Proteomes" id="UP000696573"/>
    </source>
</evidence>
<organism evidence="1 2">
    <name type="scientific">Clonostachys rhizophaga</name>
    <dbReference type="NCBI Taxonomy" id="160324"/>
    <lineage>
        <taxon>Eukaryota</taxon>
        <taxon>Fungi</taxon>
        <taxon>Dikarya</taxon>
        <taxon>Ascomycota</taxon>
        <taxon>Pezizomycotina</taxon>
        <taxon>Sordariomycetes</taxon>
        <taxon>Hypocreomycetidae</taxon>
        <taxon>Hypocreales</taxon>
        <taxon>Bionectriaceae</taxon>
        <taxon>Clonostachys</taxon>
    </lineage>
</organism>
<dbReference type="EMBL" id="CABFNQ020000441">
    <property type="protein sequence ID" value="CAH0014886.1"/>
    <property type="molecule type" value="Genomic_DNA"/>
</dbReference>
<name>A0A9N9YB99_9HYPO</name>
<dbReference type="OrthoDB" id="2151982at2759"/>
<dbReference type="Proteomes" id="UP000696573">
    <property type="component" value="Unassembled WGS sequence"/>
</dbReference>
<evidence type="ECO:0000313" key="1">
    <source>
        <dbReference type="EMBL" id="CAH0014886.1"/>
    </source>
</evidence>
<dbReference type="AlphaFoldDB" id="A0A9N9YB99"/>
<comment type="caution">
    <text evidence="1">The sequence shown here is derived from an EMBL/GenBank/DDBJ whole genome shotgun (WGS) entry which is preliminary data.</text>
</comment>